<gene>
    <name evidence="2" type="ORF">DFR69_103355</name>
</gene>
<dbReference type="AlphaFoldDB" id="A0A317NQV3"/>
<protein>
    <submittedName>
        <fullName evidence="2">Uncharacterized protein</fullName>
    </submittedName>
</protein>
<dbReference type="EMBL" id="QGTL01000003">
    <property type="protein sequence ID" value="PWV77756.1"/>
    <property type="molecule type" value="Genomic_DNA"/>
</dbReference>
<proteinExistence type="predicted"/>
<organism evidence="2 3">
    <name type="scientific">Nocardia neocaledoniensis</name>
    <dbReference type="NCBI Taxonomy" id="236511"/>
    <lineage>
        <taxon>Bacteria</taxon>
        <taxon>Bacillati</taxon>
        <taxon>Actinomycetota</taxon>
        <taxon>Actinomycetes</taxon>
        <taxon>Mycobacteriales</taxon>
        <taxon>Nocardiaceae</taxon>
        <taxon>Nocardia</taxon>
    </lineage>
</organism>
<dbReference type="Proteomes" id="UP000246410">
    <property type="component" value="Unassembled WGS sequence"/>
</dbReference>
<evidence type="ECO:0000256" key="1">
    <source>
        <dbReference type="SAM" id="MobiDB-lite"/>
    </source>
</evidence>
<accession>A0A317NQV3</accession>
<feature type="region of interest" description="Disordered" evidence="1">
    <location>
        <begin position="439"/>
        <end position="474"/>
    </location>
</feature>
<evidence type="ECO:0000313" key="3">
    <source>
        <dbReference type="Proteomes" id="UP000246410"/>
    </source>
</evidence>
<keyword evidence="3" id="KW-1185">Reference proteome</keyword>
<comment type="caution">
    <text evidence="2">The sequence shown here is derived from an EMBL/GenBank/DDBJ whole genome shotgun (WGS) entry which is preliminary data.</text>
</comment>
<reference evidence="2 3" key="1">
    <citation type="submission" date="2018-05" db="EMBL/GenBank/DDBJ databases">
        <title>Genomic Encyclopedia of Type Strains, Phase IV (KMG-IV): sequencing the most valuable type-strain genomes for metagenomic binning, comparative biology and taxonomic classification.</title>
        <authorList>
            <person name="Goeker M."/>
        </authorList>
    </citation>
    <scope>NUCLEOTIDE SEQUENCE [LARGE SCALE GENOMIC DNA]</scope>
    <source>
        <strain evidence="2 3">DSM 44717</strain>
    </source>
</reference>
<name>A0A317NQV3_9NOCA</name>
<feature type="compositionally biased region" description="Polar residues" evidence="1">
    <location>
        <begin position="464"/>
        <end position="474"/>
    </location>
</feature>
<sequence>MGPVVGVGLGPNGWLGFEDCGGVGLVPRSCWLVGVDVGVLEMAVVDLGDDGTEGIGELGDAWGVAVGLGVVGGAGVEAGVVVGGVVGVVAGAGVPVCDTGVVVVVAAAVDVSGEVGLVASAGAVWVIAGFDGVVVGLMPGVVAAGVDVAAWVSGVVVTGGVAEVGACCAGGVFAGSGSAAVVCAGRSSGVLVGDGLVSPGVGVSGVVPFVGSDSCVVSPVEGAELVGMVSPVGGVLLVGVVSTGDGVTGVVGLGEGVSAGAGFWVGPLFSGLDGVESPVSGLPFGLDWVASPVFGVVGDPWVSGFGVGEVFPASGALSLGALAGADSVGEGVPFAPLSFGLAVAGSPGAVFCGAVAPSVGEPGSPVDAGLVGSSLFGAAGVSGVPLSVPVGGWSPDGASVDAGVVGASGDSLPGAGESVAGAVAAGVVAPGTSVPSSGTVGACAGDDPPDSTADCTPPAPALVNVSTPMSRLNS</sequence>
<evidence type="ECO:0000313" key="2">
    <source>
        <dbReference type="EMBL" id="PWV77756.1"/>
    </source>
</evidence>